<sequence>PSNGSSLKDLKCTLIPITGSHESRIVIFRYYLPVPGVGNVRVYCLPWMWWQPFLRLPLRNRTLFVTRYDHGRRITYHRQLIRQTLERYVAGTSPCDQPKVIQSHGERTRGPIGFWSNKKRSFPGRSSAACINSRIATVIHVVRYDLRNHNRVNEPFADSPSQTF</sequence>
<protein>
    <submittedName>
        <fullName evidence="1">Uncharacterized protein</fullName>
    </submittedName>
</protein>
<comment type="caution">
    <text evidence="1">The sequence shown here is derived from an EMBL/GenBank/DDBJ whole genome shotgun (WGS) entry which is preliminary data.</text>
</comment>
<gene>
    <name evidence="1" type="ORF">CEXT_76301</name>
</gene>
<feature type="non-terminal residue" evidence="1">
    <location>
        <position position="1"/>
    </location>
</feature>
<reference evidence="1 2" key="1">
    <citation type="submission" date="2021-06" db="EMBL/GenBank/DDBJ databases">
        <title>Caerostris extrusa draft genome.</title>
        <authorList>
            <person name="Kono N."/>
            <person name="Arakawa K."/>
        </authorList>
    </citation>
    <scope>NUCLEOTIDE SEQUENCE [LARGE SCALE GENOMIC DNA]</scope>
</reference>
<dbReference type="Proteomes" id="UP001054945">
    <property type="component" value="Unassembled WGS sequence"/>
</dbReference>
<dbReference type="EMBL" id="BPLR01001346">
    <property type="protein sequence ID" value="GIZ01754.1"/>
    <property type="molecule type" value="Genomic_DNA"/>
</dbReference>
<accession>A0AAV4Y5J4</accession>
<keyword evidence="2" id="KW-1185">Reference proteome</keyword>
<name>A0AAV4Y5J4_CAEEX</name>
<dbReference type="AlphaFoldDB" id="A0AAV4Y5J4"/>
<organism evidence="1 2">
    <name type="scientific">Caerostris extrusa</name>
    <name type="common">Bark spider</name>
    <name type="synonym">Caerostris bankana</name>
    <dbReference type="NCBI Taxonomy" id="172846"/>
    <lineage>
        <taxon>Eukaryota</taxon>
        <taxon>Metazoa</taxon>
        <taxon>Ecdysozoa</taxon>
        <taxon>Arthropoda</taxon>
        <taxon>Chelicerata</taxon>
        <taxon>Arachnida</taxon>
        <taxon>Araneae</taxon>
        <taxon>Araneomorphae</taxon>
        <taxon>Entelegynae</taxon>
        <taxon>Araneoidea</taxon>
        <taxon>Araneidae</taxon>
        <taxon>Caerostris</taxon>
    </lineage>
</organism>
<proteinExistence type="predicted"/>
<evidence type="ECO:0000313" key="2">
    <source>
        <dbReference type="Proteomes" id="UP001054945"/>
    </source>
</evidence>
<evidence type="ECO:0000313" key="1">
    <source>
        <dbReference type="EMBL" id="GIZ01754.1"/>
    </source>
</evidence>